<evidence type="ECO:0000313" key="5">
    <source>
        <dbReference type="Proteomes" id="UP000193922"/>
    </source>
</evidence>
<dbReference type="PROSITE" id="PS01173">
    <property type="entry name" value="LIPASE_GDXG_HIS"/>
    <property type="match status" value="1"/>
</dbReference>
<dbReference type="SUPFAM" id="SSF53474">
    <property type="entry name" value="alpha/beta-Hydrolases"/>
    <property type="match status" value="1"/>
</dbReference>
<comment type="caution">
    <text evidence="4">The sequence shown here is derived from an EMBL/GenBank/DDBJ whole genome shotgun (WGS) entry which is preliminary data.</text>
</comment>
<dbReference type="STRING" id="61395.A0A1Y1W2Y6"/>
<organism evidence="4 5">
    <name type="scientific">Linderina pennispora</name>
    <dbReference type="NCBI Taxonomy" id="61395"/>
    <lineage>
        <taxon>Eukaryota</taxon>
        <taxon>Fungi</taxon>
        <taxon>Fungi incertae sedis</taxon>
        <taxon>Zoopagomycota</taxon>
        <taxon>Kickxellomycotina</taxon>
        <taxon>Kickxellomycetes</taxon>
        <taxon>Kickxellales</taxon>
        <taxon>Kickxellaceae</taxon>
        <taxon>Linderina</taxon>
    </lineage>
</organism>
<dbReference type="PANTHER" id="PTHR48081">
    <property type="entry name" value="AB HYDROLASE SUPERFAMILY PROTEIN C4A8.06C"/>
    <property type="match status" value="1"/>
</dbReference>
<dbReference type="GeneID" id="63808339"/>
<dbReference type="Proteomes" id="UP000193922">
    <property type="component" value="Unassembled WGS sequence"/>
</dbReference>
<feature type="domain" description="Alpha/beta hydrolase fold-3" evidence="3">
    <location>
        <begin position="131"/>
        <end position="347"/>
    </location>
</feature>
<dbReference type="PANTHER" id="PTHR48081:SF8">
    <property type="entry name" value="ALPHA_BETA HYDROLASE FOLD-3 DOMAIN-CONTAINING PROTEIN-RELATED"/>
    <property type="match status" value="1"/>
</dbReference>
<dbReference type="InterPro" id="IPR002168">
    <property type="entry name" value="Lipase_GDXG_HIS_AS"/>
</dbReference>
<gene>
    <name evidence="4" type="ORF">DL89DRAFT_45631</name>
</gene>
<dbReference type="RefSeq" id="XP_040741391.1">
    <property type="nucleotide sequence ID" value="XM_040891691.1"/>
</dbReference>
<dbReference type="AlphaFoldDB" id="A0A1Y1W2Y6"/>
<protein>
    <recommendedName>
        <fullName evidence="3">Alpha/beta hydrolase fold-3 domain-containing protein</fullName>
    </recommendedName>
</protein>
<proteinExistence type="inferred from homology"/>
<keyword evidence="2" id="KW-0378">Hydrolase</keyword>
<dbReference type="Pfam" id="PF07859">
    <property type="entry name" value="Abhydrolase_3"/>
    <property type="match status" value="1"/>
</dbReference>
<evidence type="ECO:0000256" key="1">
    <source>
        <dbReference type="ARBA" id="ARBA00010515"/>
    </source>
</evidence>
<accession>A0A1Y1W2Y6</accession>
<name>A0A1Y1W2Y6_9FUNG</name>
<evidence type="ECO:0000256" key="2">
    <source>
        <dbReference type="ARBA" id="ARBA00022801"/>
    </source>
</evidence>
<sequence>MVDVGVNMHTVFLPYYANDDNIENIDFHKTLIPLRSCSPNVSAWPREKGIHRMHHIDTKGVAINTDGCAGIPVVGDKLARLAREDVALESPRMLDCEIILGKSAITALEPYTSSSERLLDTVPVVRGEKIVLFFHGGGWVRGSIDTHREFAGELSQVTGTRVVSVGYRLSPEHSFPAFVHDAYIAYCFLLKQGFRSSSIVVFGESAGGQLALSLVHLLRGIGSPAPAGIVLVSPVSNLRHVKPSYGAAENFDCLVDYPLESPMSVIRIMYAPGQPLSEQMKKELESPLVSPIFGSFTGFPPTLIQSGSCEFLYDDNAALYEKIKRQNPDTPGIVQHDVYDGMPHVFQLIFSYRPESAKAMDTIGSFVREL</sequence>
<comment type="similarity">
    <text evidence="1">Belongs to the 'GDXG' lipolytic enzyme family.</text>
</comment>
<dbReference type="EMBL" id="MCFD01000012">
    <property type="protein sequence ID" value="ORX67504.1"/>
    <property type="molecule type" value="Genomic_DNA"/>
</dbReference>
<dbReference type="InterPro" id="IPR013094">
    <property type="entry name" value="AB_hydrolase_3"/>
</dbReference>
<keyword evidence="5" id="KW-1185">Reference proteome</keyword>
<reference evidence="4 5" key="1">
    <citation type="submission" date="2016-07" db="EMBL/GenBank/DDBJ databases">
        <title>Pervasive Adenine N6-methylation of Active Genes in Fungi.</title>
        <authorList>
            <consortium name="DOE Joint Genome Institute"/>
            <person name="Mondo S.J."/>
            <person name="Dannebaum R.O."/>
            <person name="Kuo R.C."/>
            <person name="Labutti K."/>
            <person name="Haridas S."/>
            <person name="Kuo A."/>
            <person name="Salamov A."/>
            <person name="Ahrendt S.R."/>
            <person name="Lipzen A."/>
            <person name="Sullivan W."/>
            <person name="Andreopoulos W.B."/>
            <person name="Clum A."/>
            <person name="Lindquist E."/>
            <person name="Daum C."/>
            <person name="Ramamoorthy G.K."/>
            <person name="Gryganskyi A."/>
            <person name="Culley D."/>
            <person name="Magnuson J.K."/>
            <person name="James T.Y."/>
            <person name="O'Malley M.A."/>
            <person name="Stajich J.E."/>
            <person name="Spatafora J.W."/>
            <person name="Visel A."/>
            <person name="Grigoriev I.V."/>
        </authorList>
    </citation>
    <scope>NUCLEOTIDE SEQUENCE [LARGE SCALE GENOMIC DNA]</scope>
    <source>
        <strain evidence="4 5">ATCC 12442</strain>
    </source>
</reference>
<dbReference type="InterPro" id="IPR050300">
    <property type="entry name" value="GDXG_lipolytic_enzyme"/>
</dbReference>
<dbReference type="GO" id="GO:0016787">
    <property type="term" value="F:hydrolase activity"/>
    <property type="evidence" value="ECO:0007669"/>
    <property type="project" value="UniProtKB-KW"/>
</dbReference>
<dbReference type="Gene3D" id="3.40.50.1820">
    <property type="entry name" value="alpha/beta hydrolase"/>
    <property type="match status" value="1"/>
</dbReference>
<evidence type="ECO:0000259" key="3">
    <source>
        <dbReference type="Pfam" id="PF07859"/>
    </source>
</evidence>
<dbReference type="InterPro" id="IPR029058">
    <property type="entry name" value="AB_hydrolase_fold"/>
</dbReference>
<dbReference type="OrthoDB" id="408631at2759"/>
<evidence type="ECO:0000313" key="4">
    <source>
        <dbReference type="EMBL" id="ORX67504.1"/>
    </source>
</evidence>